<gene>
    <name evidence="1" type="ORF">AD947_13445</name>
    <name evidence="2" type="ORF">HC62_09990</name>
</gene>
<protein>
    <submittedName>
        <fullName evidence="1">Uncharacterized protein</fullName>
    </submittedName>
</protein>
<evidence type="ECO:0000313" key="1">
    <source>
        <dbReference type="EMBL" id="KXV55793.1"/>
    </source>
</evidence>
<comment type="caution">
    <text evidence="1">The sequence shown here is derived from an EMBL/GenBank/DDBJ whole genome shotgun (WGS) entry which is preliminary data.</text>
</comment>
<organism evidence="1 3">
    <name type="scientific">Acetobacter tropicalis</name>
    <dbReference type="NCBI Taxonomy" id="104102"/>
    <lineage>
        <taxon>Bacteria</taxon>
        <taxon>Pseudomonadati</taxon>
        <taxon>Pseudomonadota</taxon>
        <taxon>Alphaproteobacteria</taxon>
        <taxon>Acetobacterales</taxon>
        <taxon>Acetobacteraceae</taxon>
        <taxon>Acetobacter</taxon>
    </lineage>
</organism>
<reference evidence="2 4" key="1">
    <citation type="submission" date="2014-06" db="EMBL/GenBank/DDBJ databases">
        <authorList>
            <person name="Ju J."/>
            <person name="Zhang J."/>
        </authorList>
    </citation>
    <scope>NUCLEOTIDE SEQUENCE [LARGE SCALE GENOMIC DNA]</scope>
    <source>
        <strain evidence="2">DmW_042</strain>
    </source>
</reference>
<evidence type="ECO:0000313" key="3">
    <source>
        <dbReference type="Proteomes" id="UP000075411"/>
    </source>
</evidence>
<accession>A0A149TRR2</accession>
<dbReference type="RefSeq" id="WP_061488717.1">
    <property type="nucleotide sequence ID" value="NZ_LHZT01000130.1"/>
</dbReference>
<dbReference type="EMBL" id="JOMM01000029">
    <property type="protein sequence ID" value="OUI85726.1"/>
    <property type="molecule type" value="Genomic_DNA"/>
</dbReference>
<sequence length="82" mass="8615">MGRLRGAIAAEVFAAGFAQEIGLAGRRGVWGASVIGGLVTVNRERRPQIGPRGRFSAVRATMRALVSGETALKQAWPAQGEP</sequence>
<reference evidence="1 3" key="2">
    <citation type="submission" date="2015-06" db="EMBL/GenBank/DDBJ databases">
        <title>Improved classification and identification of acetic acid bacteria using matrix-assisted laser desorption/ionization time-of-flight mass spectrometry; Gluconobacter nephelii and Gluconobacter uchimurae are later heterotypic synonyms of Gluconobacter japonicus and Gluconobacter oxydans, respectively.</title>
        <authorList>
            <person name="Li L."/>
            <person name="Cleenwerck I."/>
            <person name="De Vuyst L."/>
            <person name="Vandamme P."/>
        </authorList>
    </citation>
    <scope>NUCLEOTIDE SEQUENCE [LARGE SCALE GENOMIC DNA]</scope>
    <source>
        <strain evidence="1 3">LMG 1663</strain>
    </source>
</reference>
<name>A0A149TRR2_9PROT</name>
<dbReference type="Proteomes" id="UP000075411">
    <property type="component" value="Unassembled WGS sequence"/>
</dbReference>
<evidence type="ECO:0000313" key="4">
    <source>
        <dbReference type="Proteomes" id="UP000194565"/>
    </source>
</evidence>
<dbReference type="Proteomes" id="UP000194565">
    <property type="component" value="Unassembled WGS sequence"/>
</dbReference>
<dbReference type="AlphaFoldDB" id="A0A149TRR2"/>
<evidence type="ECO:0000313" key="2">
    <source>
        <dbReference type="EMBL" id="OUI85726.1"/>
    </source>
</evidence>
<proteinExistence type="predicted"/>
<dbReference type="EMBL" id="LHZT01000130">
    <property type="protein sequence ID" value="KXV55793.1"/>
    <property type="molecule type" value="Genomic_DNA"/>
</dbReference>